<organism evidence="2 3">
    <name type="scientific">Candidatus Sulfomarinibacter kjeldsenii</name>
    <dbReference type="NCBI Taxonomy" id="2885994"/>
    <lineage>
        <taxon>Bacteria</taxon>
        <taxon>Pseudomonadati</taxon>
        <taxon>Acidobacteriota</taxon>
        <taxon>Thermoanaerobaculia</taxon>
        <taxon>Thermoanaerobaculales</taxon>
        <taxon>Candidatus Sulfomarinibacteraceae</taxon>
        <taxon>Candidatus Sulfomarinibacter</taxon>
    </lineage>
</organism>
<feature type="signal peptide" evidence="1">
    <location>
        <begin position="1"/>
        <end position="19"/>
    </location>
</feature>
<gene>
    <name evidence="2" type="ORF">IFJ97_07135</name>
</gene>
<dbReference type="AlphaFoldDB" id="A0A8J7CNT2"/>
<name>A0A8J7CNT2_9BACT</name>
<protein>
    <recommendedName>
        <fullName evidence="4">Adhesin domain-containing protein</fullName>
    </recommendedName>
</protein>
<comment type="caution">
    <text evidence="2">The sequence shown here is derived from an EMBL/GenBank/DDBJ whole genome shotgun (WGS) entry which is preliminary data.</text>
</comment>
<dbReference type="EMBL" id="JACXWA010000118">
    <property type="protein sequence ID" value="MBD3871113.1"/>
    <property type="molecule type" value="Genomic_DNA"/>
</dbReference>
<dbReference type="Proteomes" id="UP000598633">
    <property type="component" value="Unassembled WGS sequence"/>
</dbReference>
<evidence type="ECO:0000256" key="1">
    <source>
        <dbReference type="SAM" id="SignalP"/>
    </source>
</evidence>
<sequence>MKMNCAVMMSVVLVTAGWAAAGAGYEEIVDQSYPLAAGGSVALENINGDVSIEIWERNEVRVYAVKSASSPELLDELEVRVDNDKNQVRIDTHYPSTNGSDHGHRRFTKVEYTLTVPRTAMLEEIELVNGNLTVVGIEGGIDAETVNGNIVVRDCAGSANLGTVNGGIEAHVDRLSFDDKLDMESVNGQLDLYLASSLGADLSADTVNGSLKNDFGIEVRKGKYVGSDFHGSVGGGGARVSL</sequence>
<accession>A0A8J7CNT2</accession>
<evidence type="ECO:0008006" key="4">
    <source>
        <dbReference type="Google" id="ProtNLM"/>
    </source>
</evidence>
<reference evidence="2 3" key="1">
    <citation type="submission" date="2020-08" db="EMBL/GenBank/DDBJ databases">
        <title>Acidobacteriota in marine sediments use diverse sulfur dissimilation pathways.</title>
        <authorList>
            <person name="Wasmund K."/>
        </authorList>
    </citation>
    <scope>NUCLEOTIDE SEQUENCE [LARGE SCALE GENOMIC DNA]</scope>
    <source>
        <strain evidence="2">MAG AM3-A</strain>
    </source>
</reference>
<proteinExistence type="predicted"/>
<evidence type="ECO:0000313" key="2">
    <source>
        <dbReference type="EMBL" id="MBD3871113.1"/>
    </source>
</evidence>
<feature type="chain" id="PRO_5035160142" description="Adhesin domain-containing protein" evidence="1">
    <location>
        <begin position="20"/>
        <end position="242"/>
    </location>
</feature>
<evidence type="ECO:0000313" key="3">
    <source>
        <dbReference type="Proteomes" id="UP000598633"/>
    </source>
</evidence>
<keyword evidence="1" id="KW-0732">Signal</keyword>